<keyword evidence="1" id="KW-0732">Signal</keyword>
<feature type="chain" id="PRO_5004717293" evidence="1">
    <location>
        <begin position="25"/>
        <end position="184"/>
    </location>
</feature>
<reference evidence="2 3" key="1">
    <citation type="journal article" date="2013" name="Nature">
        <title>Insights into bilaterian evolution from three spiralian genomes.</title>
        <authorList>
            <person name="Simakov O."/>
            <person name="Marletaz F."/>
            <person name="Cho S.J."/>
            <person name="Edsinger-Gonzales E."/>
            <person name="Havlak P."/>
            <person name="Hellsten U."/>
            <person name="Kuo D.H."/>
            <person name="Larsson T."/>
            <person name="Lv J."/>
            <person name="Arendt D."/>
            <person name="Savage R."/>
            <person name="Osoegawa K."/>
            <person name="de Jong P."/>
            <person name="Grimwood J."/>
            <person name="Chapman J.A."/>
            <person name="Shapiro H."/>
            <person name="Aerts A."/>
            <person name="Otillar R.P."/>
            <person name="Terry A.Y."/>
            <person name="Boore J.L."/>
            <person name="Grigoriev I.V."/>
            <person name="Lindberg D.R."/>
            <person name="Seaver E.C."/>
            <person name="Weisblat D.A."/>
            <person name="Putnam N.H."/>
            <person name="Rokhsar D.S."/>
        </authorList>
    </citation>
    <scope>NUCLEOTIDE SEQUENCE [LARGE SCALE GENOMIC DNA]</scope>
</reference>
<dbReference type="HOGENOM" id="CLU_1462898_0_0_1"/>
<dbReference type="GeneID" id="20247642"/>
<proteinExistence type="predicted"/>
<dbReference type="Proteomes" id="UP000030746">
    <property type="component" value="Unassembled WGS sequence"/>
</dbReference>
<name>V4AL20_LOTGI</name>
<feature type="signal peptide" evidence="1">
    <location>
        <begin position="1"/>
        <end position="24"/>
    </location>
</feature>
<dbReference type="AlphaFoldDB" id="V4AL20"/>
<keyword evidence="3" id="KW-1185">Reference proteome</keyword>
<dbReference type="CTD" id="20247642"/>
<evidence type="ECO:0000313" key="3">
    <source>
        <dbReference type="Proteomes" id="UP000030746"/>
    </source>
</evidence>
<dbReference type="KEGG" id="lgi:LOTGIDRAFT_228380"/>
<evidence type="ECO:0000313" key="2">
    <source>
        <dbReference type="EMBL" id="ESO97827.1"/>
    </source>
</evidence>
<gene>
    <name evidence="2" type="ORF">LOTGIDRAFT_228380</name>
</gene>
<sequence length="184" mass="20815">MERVGLLAILAICLVLANCKYIEADVNRIVDKLGLDFVEIWQAYVRSYDNLELAAKFNINGNRSEKKKVVKRWFILYTHNSVDKWVRSESLQLVTYYLDGSSPIKVTTLHENGTMEVMYIGSLLDKRCEILNCQYEFIQPVGSTMKEEIFDAEGWAVISAVTSPGLEGSEGLSIIFDSELTCSL</sequence>
<evidence type="ECO:0000256" key="1">
    <source>
        <dbReference type="SAM" id="SignalP"/>
    </source>
</evidence>
<accession>V4AL20</accession>
<organism evidence="2 3">
    <name type="scientific">Lottia gigantea</name>
    <name type="common">Giant owl limpet</name>
    <dbReference type="NCBI Taxonomy" id="225164"/>
    <lineage>
        <taxon>Eukaryota</taxon>
        <taxon>Metazoa</taxon>
        <taxon>Spiralia</taxon>
        <taxon>Lophotrochozoa</taxon>
        <taxon>Mollusca</taxon>
        <taxon>Gastropoda</taxon>
        <taxon>Patellogastropoda</taxon>
        <taxon>Lottioidea</taxon>
        <taxon>Lottiidae</taxon>
        <taxon>Lottia</taxon>
    </lineage>
</organism>
<protein>
    <submittedName>
        <fullName evidence="2">Uncharacterized protein</fullName>
    </submittedName>
</protein>
<dbReference type="EMBL" id="KB201304">
    <property type="protein sequence ID" value="ESO97827.1"/>
    <property type="molecule type" value="Genomic_DNA"/>
</dbReference>
<dbReference type="RefSeq" id="XP_009051670.1">
    <property type="nucleotide sequence ID" value="XM_009053422.1"/>
</dbReference>